<evidence type="ECO:0000256" key="10">
    <source>
        <dbReference type="ARBA" id="ARBA00023242"/>
    </source>
</evidence>
<dbReference type="InterPro" id="IPR036236">
    <property type="entry name" value="Znf_C2H2_sf"/>
</dbReference>
<dbReference type="OrthoDB" id="2687452at2759"/>
<evidence type="ECO:0000313" key="14">
    <source>
        <dbReference type="EMBL" id="CAG9767791.1"/>
    </source>
</evidence>
<reference evidence="14" key="1">
    <citation type="submission" date="2022-01" db="EMBL/GenBank/DDBJ databases">
        <authorList>
            <person name="King R."/>
        </authorList>
    </citation>
    <scope>NUCLEOTIDE SEQUENCE</scope>
</reference>
<dbReference type="PANTHER" id="PTHR24393:SF15">
    <property type="entry name" value="IP01243P-RELATED"/>
    <property type="match status" value="1"/>
</dbReference>
<dbReference type="Gene3D" id="3.30.160.60">
    <property type="entry name" value="Classic Zinc Finger"/>
    <property type="match status" value="5"/>
</dbReference>
<evidence type="ECO:0000256" key="6">
    <source>
        <dbReference type="ARBA" id="ARBA00022833"/>
    </source>
</evidence>
<dbReference type="PROSITE" id="PS00028">
    <property type="entry name" value="ZINC_FINGER_C2H2_1"/>
    <property type="match status" value="8"/>
</dbReference>
<gene>
    <name evidence="14" type="ORF">CEUTPL_LOCUS8347</name>
</gene>
<evidence type="ECO:0000256" key="12">
    <source>
        <dbReference type="SAM" id="MobiDB-lite"/>
    </source>
</evidence>
<dbReference type="SUPFAM" id="SSF57667">
    <property type="entry name" value="beta-beta-alpha zinc fingers"/>
    <property type="match status" value="4"/>
</dbReference>
<dbReference type="PANTHER" id="PTHR24393">
    <property type="entry name" value="ZINC FINGER PROTEIN"/>
    <property type="match status" value="1"/>
</dbReference>
<feature type="domain" description="C2H2-type" evidence="13">
    <location>
        <begin position="214"/>
        <end position="242"/>
    </location>
</feature>
<dbReference type="Pfam" id="PF00096">
    <property type="entry name" value="zf-C2H2"/>
    <property type="match status" value="5"/>
</dbReference>
<dbReference type="GO" id="GO:0001228">
    <property type="term" value="F:DNA-binding transcription activator activity, RNA polymerase II-specific"/>
    <property type="evidence" value="ECO:0007669"/>
    <property type="project" value="TreeGrafter"/>
</dbReference>
<dbReference type="FunFam" id="3.30.160.60:FF:001102">
    <property type="entry name" value="Transcription factor IIIA"/>
    <property type="match status" value="1"/>
</dbReference>
<keyword evidence="3" id="KW-0479">Metal-binding</keyword>
<feature type="domain" description="C2H2-type" evidence="13">
    <location>
        <begin position="246"/>
        <end position="271"/>
    </location>
</feature>
<dbReference type="EMBL" id="OU892280">
    <property type="protein sequence ID" value="CAG9767791.1"/>
    <property type="molecule type" value="Genomic_DNA"/>
</dbReference>
<organism evidence="14 15">
    <name type="scientific">Ceutorhynchus assimilis</name>
    <name type="common">cabbage seed weevil</name>
    <dbReference type="NCBI Taxonomy" id="467358"/>
    <lineage>
        <taxon>Eukaryota</taxon>
        <taxon>Metazoa</taxon>
        <taxon>Ecdysozoa</taxon>
        <taxon>Arthropoda</taxon>
        <taxon>Hexapoda</taxon>
        <taxon>Insecta</taxon>
        <taxon>Pterygota</taxon>
        <taxon>Neoptera</taxon>
        <taxon>Endopterygota</taxon>
        <taxon>Coleoptera</taxon>
        <taxon>Polyphaga</taxon>
        <taxon>Cucujiformia</taxon>
        <taxon>Curculionidae</taxon>
        <taxon>Ceutorhynchinae</taxon>
        <taxon>Ceutorhynchus</taxon>
    </lineage>
</organism>
<dbReference type="PROSITE" id="PS50157">
    <property type="entry name" value="ZINC_FINGER_C2H2_2"/>
    <property type="match status" value="7"/>
</dbReference>
<dbReference type="AlphaFoldDB" id="A0A9N9MPA5"/>
<evidence type="ECO:0000256" key="7">
    <source>
        <dbReference type="ARBA" id="ARBA00023015"/>
    </source>
</evidence>
<keyword evidence="6" id="KW-0862">Zinc</keyword>
<proteinExistence type="inferred from homology"/>
<dbReference type="GO" id="GO:0000978">
    <property type="term" value="F:RNA polymerase II cis-regulatory region sequence-specific DNA binding"/>
    <property type="evidence" value="ECO:0007669"/>
    <property type="project" value="TreeGrafter"/>
</dbReference>
<dbReference type="Proteomes" id="UP001152799">
    <property type="component" value="Chromosome 4"/>
</dbReference>
<dbReference type="SMART" id="SM00355">
    <property type="entry name" value="ZnF_C2H2"/>
    <property type="match status" value="8"/>
</dbReference>
<evidence type="ECO:0000256" key="1">
    <source>
        <dbReference type="ARBA" id="ARBA00004123"/>
    </source>
</evidence>
<accession>A0A9N9MPA5</accession>
<evidence type="ECO:0000313" key="15">
    <source>
        <dbReference type="Proteomes" id="UP001152799"/>
    </source>
</evidence>
<evidence type="ECO:0000256" key="5">
    <source>
        <dbReference type="ARBA" id="ARBA00022771"/>
    </source>
</evidence>
<protein>
    <recommendedName>
        <fullName evidence="13">C2H2-type domain-containing protein</fullName>
    </recommendedName>
</protein>
<name>A0A9N9MPA5_9CUCU</name>
<evidence type="ECO:0000256" key="9">
    <source>
        <dbReference type="ARBA" id="ARBA00023163"/>
    </source>
</evidence>
<dbReference type="GO" id="GO:0008270">
    <property type="term" value="F:zinc ion binding"/>
    <property type="evidence" value="ECO:0007669"/>
    <property type="project" value="UniProtKB-KW"/>
</dbReference>
<sequence length="475" mass="54841">MSFGDTSDEVSSEQEVNLQKLSKFEPKNSAKQRNGAHKCSQCKAVFTRPYRLKNHVASQHLNLKPFKCNDSGCDKTYTNSSHLKRHKITAHSQENDNSKEVICGEEGCGSIFINKYNLQKHILRIHQQQKYKCLLCDEVFQRKSQLNAHKVEIHNVEAPYKCSECDKSFVQLHLYHKHKKAHKTYKCDCEKSFPRWTEYLKHKNCECTLKQSEHECSICNKLFISRENLTQHVLKIHVQDSNDDNYKCAYLDCNRSYKYKKNLDFHMKTVHEKIFEYIKCTYENCEAVLKSKRILKNHLRIMHSKKLREKKPRKPRKDKGLKKGFRSMASQLSGIKVIHNDTIKGSSVVSEKLDNNKAREDVDDYNKSHMSKVLSILNSRVEASKFNKITEKVSVESTILEDSSIIVNGSEISSDASKLNKLTENGSKESTIPEDSPIIVNGSIVFDFPEFEMGKQYVEVNEPSVSVNDVSMETL</sequence>
<evidence type="ECO:0000256" key="4">
    <source>
        <dbReference type="ARBA" id="ARBA00022737"/>
    </source>
</evidence>
<evidence type="ECO:0000256" key="2">
    <source>
        <dbReference type="ARBA" id="ARBA00006991"/>
    </source>
</evidence>
<evidence type="ECO:0000259" key="13">
    <source>
        <dbReference type="PROSITE" id="PS50157"/>
    </source>
</evidence>
<keyword evidence="4" id="KW-0677">Repeat</keyword>
<comment type="similarity">
    <text evidence="2">Belongs to the krueppel C2H2-type zinc-finger protein family.</text>
</comment>
<feature type="compositionally biased region" description="Acidic residues" evidence="12">
    <location>
        <begin position="1"/>
        <end position="12"/>
    </location>
</feature>
<evidence type="ECO:0000256" key="11">
    <source>
        <dbReference type="PROSITE-ProRule" id="PRU00042"/>
    </source>
</evidence>
<feature type="domain" description="C2H2-type" evidence="13">
    <location>
        <begin position="160"/>
        <end position="187"/>
    </location>
</feature>
<feature type="domain" description="C2H2-type" evidence="13">
    <location>
        <begin position="101"/>
        <end position="131"/>
    </location>
</feature>
<evidence type="ECO:0000256" key="3">
    <source>
        <dbReference type="ARBA" id="ARBA00022723"/>
    </source>
</evidence>
<keyword evidence="10" id="KW-0539">Nucleus</keyword>
<keyword evidence="15" id="KW-1185">Reference proteome</keyword>
<keyword evidence="7" id="KW-0805">Transcription regulation</keyword>
<dbReference type="GO" id="GO:0005634">
    <property type="term" value="C:nucleus"/>
    <property type="evidence" value="ECO:0007669"/>
    <property type="project" value="UniProtKB-SubCell"/>
</dbReference>
<feature type="domain" description="C2H2-type" evidence="13">
    <location>
        <begin position="37"/>
        <end position="65"/>
    </location>
</feature>
<dbReference type="InterPro" id="IPR013087">
    <property type="entry name" value="Znf_C2H2_type"/>
</dbReference>
<keyword evidence="9" id="KW-0804">Transcription</keyword>
<feature type="region of interest" description="Disordered" evidence="12">
    <location>
        <begin position="1"/>
        <end position="32"/>
    </location>
</feature>
<keyword evidence="5 11" id="KW-0863">Zinc-finger</keyword>
<comment type="subcellular location">
    <subcellularLocation>
        <location evidence="1">Nucleus</location>
    </subcellularLocation>
</comment>
<feature type="domain" description="C2H2-type" evidence="13">
    <location>
        <begin position="66"/>
        <end position="96"/>
    </location>
</feature>
<evidence type="ECO:0000256" key="8">
    <source>
        <dbReference type="ARBA" id="ARBA00023125"/>
    </source>
</evidence>
<keyword evidence="8" id="KW-0238">DNA-binding</keyword>
<feature type="domain" description="C2H2-type" evidence="13">
    <location>
        <begin position="131"/>
        <end position="159"/>
    </location>
</feature>